<gene>
    <name evidence="4" type="ORF">WJX84_001592</name>
</gene>
<feature type="compositionally biased region" description="Basic residues" evidence="2">
    <location>
        <begin position="984"/>
        <end position="1000"/>
    </location>
</feature>
<comment type="caution">
    <text evidence="4">The sequence shown here is derived from an EMBL/GenBank/DDBJ whole genome shotgun (WGS) entry which is preliminary data.</text>
</comment>
<dbReference type="PROSITE" id="PS50174">
    <property type="entry name" value="G_PATCH"/>
    <property type="match status" value="1"/>
</dbReference>
<dbReference type="Gene3D" id="3.30.40.10">
    <property type="entry name" value="Zinc/RING finger domain, C3HC4 (zinc finger)"/>
    <property type="match status" value="1"/>
</dbReference>
<dbReference type="Proteomes" id="UP001485043">
    <property type="component" value="Unassembled WGS sequence"/>
</dbReference>
<dbReference type="EMBL" id="JALJOV010000870">
    <property type="protein sequence ID" value="KAK9859798.1"/>
    <property type="molecule type" value="Genomic_DNA"/>
</dbReference>
<accession>A0AAW1SWC9</accession>
<sequence>MPRSKRSVSAAAAIKSFSRFFDGTGSGLSRNLPTAGFGDKDACSCAQCRRRSGPVTADTSMAVEEIYGLFADSDPDGGLVGAAEDATDEEIQAKHKQLAEAAVSAVERGDDERLRKVLDSVESDEELQADLASVLVIPVAQYGHSHLVGLLTDYGADLAETDPSRGGPPLMHAANNGHAGTVTALLRCGADPEGIDYNSQTALMVAIFSDRASAAEALLEGGAVVDTEDEKGRTALSHAAKYGSIDCLHILAQHNADVFHEDHDGRTPLEIADECGRAEAVLQLRRLQQRQKLRERREQRAKAAEDDRRNGLSEAERAAREAKAAKNMEALLQELDADAARAAAKQDTRRARRKAARLRGCHSELSNGHSENGHHPLSPSSSASDVTATGLTGFPPDHNGPHPPTHRNGFTHGEGNEVRQHWDELLSRGNGCRDEKDQQELIGAIKTAMPAIMEAGMSVKYGKKVLGKLERAVEVRQQLQPSRLESMPLQELQDAVNKSKGVRGLLDPSMLDDAEAVLGQTSSGHPPTASLQAQTAAYSRAAVSQKPAPQWGHSPAPQASTGTHASHPPPAPPSNGRDAQLLHGSSSPPASMFQNPWQPAMASMGLVDHFGLDGILPGLVGKAAALADGDHQNDSECIVCLAEPKQTCCTPCGHITMCRSGLVSARHQMDEAAFLEEALQEQLSQQKGALIEVETALEADEDDVELCEIKQQLQEAVQEAEAALLELKRDRLLRQLAAQETGPSPKQVGSFESEFCRFRYTDGRWYRGRVVSQSGETARVEFSHPTQAFMRGTQLDLPAACLQPAQPPQLLSLSLAAGTRVLAADSTSGLWLQAEFVAFGDDAVQVVLMETGEHQIVKPVDVILSAEVEASSPVKDTDSVSPSQHGAAAFDGSSSDDEEDGLGLQQEQAASLGAQTDTVHFSAWEAHTRGIGSKLMVQMGYRRDCGLGRTLAGSQAPLEVRLQKPGAGLGSDVGEIATGTGKAAGKKRGGERARKRKHADRARADRAEAWREADAAEAEAGVPSMFSFINNSLGGGSEAAALKRRQHGAFATRSEAPVELFPGHAPSGADPLAQNHANGASHRASSGEQPGGSKYFGASTGSKGGKPKGSQHDGRALLAQQEHVAGLLQKVARLQQMGARNAGDRVISSQVGYKLKQAQAQLAAAEAAAASSSQAVHAKDAQKKWLKF</sequence>
<feature type="region of interest" description="Disordered" evidence="2">
    <location>
        <begin position="873"/>
        <end position="910"/>
    </location>
</feature>
<evidence type="ECO:0000256" key="1">
    <source>
        <dbReference type="PROSITE-ProRule" id="PRU00023"/>
    </source>
</evidence>
<dbReference type="Gene3D" id="1.25.40.20">
    <property type="entry name" value="Ankyrin repeat-containing domain"/>
    <property type="match status" value="1"/>
</dbReference>
<dbReference type="PANTHER" id="PTHR47650:SF2">
    <property type="entry name" value="ZINC FINGER CCCH DOMAIN-CONTAINING PROTEIN 22"/>
    <property type="match status" value="1"/>
</dbReference>
<dbReference type="InterPro" id="IPR036770">
    <property type="entry name" value="Ankyrin_rpt-contain_sf"/>
</dbReference>
<feature type="compositionally biased region" description="Polar residues" evidence="2">
    <location>
        <begin position="519"/>
        <end position="537"/>
    </location>
</feature>
<feature type="region of interest" description="Disordered" evidence="2">
    <location>
        <begin position="363"/>
        <end position="414"/>
    </location>
</feature>
<dbReference type="PROSITE" id="PS50297">
    <property type="entry name" value="ANK_REP_REGION"/>
    <property type="match status" value="2"/>
</dbReference>
<reference evidence="4 5" key="1">
    <citation type="journal article" date="2024" name="Nat. Commun.">
        <title>Phylogenomics reveals the evolutionary origins of lichenization in chlorophyte algae.</title>
        <authorList>
            <person name="Puginier C."/>
            <person name="Libourel C."/>
            <person name="Otte J."/>
            <person name="Skaloud P."/>
            <person name="Haon M."/>
            <person name="Grisel S."/>
            <person name="Petersen M."/>
            <person name="Berrin J.G."/>
            <person name="Delaux P.M."/>
            <person name="Dal Grande F."/>
            <person name="Keller J."/>
        </authorList>
    </citation>
    <scope>NUCLEOTIDE SEQUENCE [LARGE SCALE GENOMIC DNA]</scope>
    <source>
        <strain evidence="4 5">SAG 2523</strain>
    </source>
</reference>
<feature type="domain" description="G-patch" evidence="3">
    <location>
        <begin position="928"/>
        <end position="974"/>
    </location>
</feature>
<dbReference type="InterPro" id="IPR013083">
    <property type="entry name" value="Znf_RING/FYVE/PHD"/>
</dbReference>
<dbReference type="GO" id="GO:0003676">
    <property type="term" value="F:nucleic acid binding"/>
    <property type="evidence" value="ECO:0007669"/>
    <property type="project" value="InterPro"/>
</dbReference>
<keyword evidence="5" id="KW-1185">Reference proteome</keyword>
<feature type="repeat" description="ANK" evidence="1">
    <location>
        <begin position="198"/>
        <end position="230"/>
    </location>
</feature>
<keyword evidence="1" id="KW-0040">ANK repeat</keyword>
<dbReference type="PROSITE" id="PS50088">
    <property type="entry name" value="ANK_REPEAT"/>
    <property type="match status" value="3"/>
</dbReference>
<feature type="compositionally biased region" description="Basic and acidic residues" evidence="2">
    <location>
        <begin position="1001"/>
        <end position="1010"/>
    </location>
</feature>
<feature type="compositionally biased region" description="Polar residues" evidence="2">
    <location>
        <begin position="583"/>
        <end position="596"/>
    </location>
</feature>
<evidence type="ECO:0000256" key="2">
    <source>
        <dbReference type="SAM" id="MobiDB-lite"/>
    </source>
</evidence>
<dbReference type="SMART" id="SM00248">
    <property type="entry name" value="ANK"/>
    <property type="match status" value="3"/>
</dbReference>
<feature type="repeat" description="ANK" evidence="1">
    <location>
        <begin position="231"/>
        <end position="263"/>
    </location>
</feature>
<feature type="repeat" description="ANK" evidence="1">
    <location>
        <begin position="165"/>
        <end position="197"/>
    </location>
</feature>
<dbReference type="Pfam" id="PF12796">
    <property type="entry name" value="Ank_2"/>
    <property type="match status" value="1"/>
</dbReference>
<name>A0AAW1SWC9_9CHLO</name>
<feature type="region of interest" description="Disordered" evidence="2">
    <location>
        <begin position="291"/>
        <end position="321"/>
    </location>
</feature>
<feature type="region of interest" description="Disordered" evidence="2">
    <location>
        <begin position="971"/>
        <end position="1010"/>
    </location>
</feature>
<dbReference type="Pfam" id="PF00023">
    <property type="entry name" value="Ank"/>
    <property type="match status" value="1"/>
</dbReference>
<dbReference type="Pfam" id="PF01585">
    <property type="entry name" value="G-patch"/>
    <property type="match status" value="1"/>
</dbReference>
<feature type="region of interest" description="Disordered" evidence="2">
    <location>
        <begin position="518"/>
        <end position="596"/>
    </location>
</feature>
<proteinExistence type="predicted"/>
<evidence type="ECO:0000313" key="4">
    <source>
        <dbReference type="EMBL" id="KAK9859798.1"/>
    </source>
</evidence>
<dbReference type="SMART" id="SM00443">
    <property type="entry name" value="G_patch"/>
    <property type="match status" value="1"/>
</dbReference>
<feature type="compositionally biased region" description="Basic and acidic residues" evidence="2">
    <location>
        <begin position="295"/>
        <end position="321"/>
    </location>
</feature>
<dbReference type="PANTHER" id="PTHR47650">
    <property type="entry name" value="ZINC FINGER CCCH DOMAIN-CONTAINING PROTEIN 22"/>
    <property type="match status" value="1"/>
</dbReference>
<dbReference type="SUPFAM" id="SSF48403">
    <property type="entry name" value="Ankyrin repeat"/>
    <property type="match status" value="1"/>
</dbReference>
<protein>
    <recommendedName>
        <fullName evidence="3">G-patch domain-containing protein</fullName>
    </recommendedName>
</protein>
<dbReference type="InterPro" id="IPR000467">
    <property type="entry name" value="G_patch_dom"/>
</dbReference>
<feature type="compositionally biased region" description="Polar residues" evidence="2">
    <location>
        <begin position="378"/>
        <end position="390"/>
    </location>
</feature>
<feature type="compositionally biased region" description="Polar residues" evidence="2">
    <location>
        <begin position="1075"/>
        <end position="1088"/>
    </location>
</feature>
<evidence type="ECO:0000313" key="5">
    <source>
        <dbReference type="Proteomes" id="UP001485043"/>
    </source>
</evidence>
<dbReference type="AlphaFoldDB" id="A0AAW1SWC9"/>
<organism evidence="4 5">
    <name type="scientific">Apatococcus fuscideae</name>
    <dbReference type="NCBI Taxonomy" id="2026836"/>
    <lineage>
        <taxon>Eukaryota</taxon>
        <taxon>Viridiplantae</taxon>
        <taxon>Chlorophyta</taxon>
        <taxon>core chlorophytes</taxon>
        <taxon>Trebouxiophyceae</taxon>
        <taxon>Chlorellales</taxon>
        <taxon>Chlorellaceae</taxon>
        <taxon>Apatococcus</taxon>
    </lineage>
</organism>
<dbReference type="InterPro" id="IPR002110">
    <property type="entry name" value="Ankyrin_rpt"/>
</dbReference>
<feature type="region of interest" description="Disordered" evidence="2">
    <location>
        <begin position="1059"/>
        <end position="1113"/>
    </location>
</feature>
<evidence type="ECO:0000259" key="3">
    <source>
        <dbReference type="PROSITE" id="PS50174"/>
    </source>
</evidence>